<evidence type="ECO:0000313" key="3">
    <source>
        <dbReference type="Proteomes" id="UP000823388"/>
    </source>
</evidence>
<protein>
    <recommendedName>
        <fullName evidence="1">Reverse transcriptase zinc-binding domain-containing protein</fullName>
    </recommendedName>
</protein>
<name>A0A8T0TRS3_PANVG</name>
<dbReference type="EMBL" id="CM029043">
    <property type="protein sequence ID" value="KAG2612458.1"/>
    <property type="molecule type" value="Genomic_DNA"/>
</dbReference>
<evidence type="ECO:0000313" key="2">
    <source>
        <dbReference type="EMBL" id="KAG2612458.1"/>
    </source>
</evidence>
<feature type="domain" description="Reverse transcriptase zinc-binding" evidence="1">
    <location>
        <begin position="11"/>
        <end position="45"/>
    </location>
</feature>
<proteinExistence type="predicted"/>
<evidence type="ECO:0000259" key="1">
    <source>
        <dbReference type="Pfam" id="PF13966"/>
    </source>
</evidence>
<dbReference type="AlphaFoldDB" id="A0A8T0TRS3"/>
<accession>A0A8T0TRS3</accession>
<sequence>MNNLTLPIKFAQWDSKELATCALCDQEPEAATHLILHCNFARDFWHRVSLWSGELFVQPSADLSLEDWWNTSLAGLSKENRRSKAATLIYTAWNIWKARNRQVFDHLLMTPP</sequence>
<organism evidence="2 3">
    <name type="scientific">Panicum virgatum</name>
    <name type="common">Blackwell switchgrass</name>
    <dbReference type="NCBI Taxonomy" id="38727"/>
    <lineage>
        <taxon>Eukaryota</taxon>
        <taxon>Viridiplantae</taxon>
        <taxon>Streptophyta</taxon>
        <taxon>Embryophyta</taxon>
        <taxon>Tracheophyta</taxon>
        <taxon>Spermatophyta</taxon>
        <taxon>Magnoliopsida</taxon>
        <taxon>Liliopsida</taxon>
        <taxon>Poales</taxon>
        <taxon>Poaceae</taxon>
        <taxon>PACMAD clade</taxon>
        <taxon>Panicoideae</taxon>
        <taxon>Panicodae</taxon>
        <taxon>Paniceae</taxon>
        <taxon>Panicinae</taxon>
        <taxon>Panicum</taxon>
        <taxon>Panicum sect. Hiantes</taxon>
    </lineage>
</organism>
<dbReference type="InterPro" id="IPR026960">
    <property type="entry name" value="RVT-Znf"/>
</dbReference>
<reference evidence="2" key="1">
    <citation type="submission" date="2020-05" db="EMBL/GenBank/DDBJ databases">
        <title>WGS assembly of Panicum virgatum.</title>
        <authorList>
            <person name="Lovell J.T."/>
            <person name="Jenkins J."/>
            <person name="Shu S."/>
            <person name="Juenger T.E."/>
            <person name="Schmutz J."/>
        </authorList>
    </citation>
    <scope>NUCLEOTIDE SEQUENCE</scope>
    <source>
        <strain evidence="2">AP13</strain>
    </source>
</reference>
<keyword evidence="3" id="KW-1185">Reference proteome</keyword>
<gene>
    <name evidence="2" type="ORF">PVAP13_4KG290805</name>
</gene>
<comment type="caution">
    <text evidence="2">The sequence shown here is derived from an EMBL/GenBank/DDBJ whole genome shotgun (WGS) entry which is preliminary data.</text>
</comment>
<dbReference type="Pfam" id="PF13966">
    <property type="entry name" value="zf-RVT"/>
    <property type="match status" value="1"/>
</dbReference>
<dbReference type="Proteomes" id="UP000823388">
    <property type="component" value="Chromosome 4K"/>
</dbReference>